<dbReference type="PROSITE" id="PS50004">
    <property type="entry name" value="C2"/>
    <property type="match status" value="1"/>
</dbReference>
<reference evidence="3 4" key="1">
    <citation type="journal article" date="2018" name="BMC Genomics">
        <title>Genomic comparison of Trypanosoma conorhini and Trypanosoma rangeli to Trypanosoma cruzi strains of high and low virulence.</title>
        <authorList>
            <person name="Bradwell K.R."/>
            <person name="Koparde V.N."/>
            <person name="Matveyev A.V."/>
            <person name="Serrano M.G."/>
            <person name="Alves J.M."/>
            <person name="Parikh H."/>
            <person name="Huang B."/>
            <person name="Lee V."/>
            <person name="Espinosa-Alvarez O."/>
            <person name="Ortiz P.A."/>
            <person name="Costa-Martins A.G."/>
            <person name="Teixeira M.M."/>
            <person name="Buck G.A."/>
        </authorList>
    </citation>
    <scope>NUCLEOTIDE SEQUENCE [LARGE SCALE GENOMIC DNA]</scope>
    <source>
        <strain evidence="3 4">025E</strain>
    </source>
</reference>
<dbReference type="EMBL" id="MKKU01000165">
    <property type="protein sequence ID" value="RNF21005.1"/>
    <property type="molecule type" value="Genomic_DNA"/>
</dbReference>
<gene>
    <name evidence="3" type="ORF">Tco025E_03544</name>
</gene>
<dbReference type="AlphaFoldDB" id="A0A422PTC0"/>
<sequence>MSQTVLLHVDVLRGRNYPQTEDDPCACSTRVRVMLYKSDLTEALGDVFTTGLQENSNAPFYSAGVDFELPLGLEGAVLVVEVEETTRRMEPYVMFYGAQRVSLSAKGKVEEVIALTLTNPLENPEAAAQEAMEAAESATPCPVLSLRYHVVRQKSAEVVEDVHADVELPATPTLTGSCRIIPKHSQYVWVNLTSDARWLEAFRYWLVSDWQDRAPLLGSAAATEPAGNGPTKGAATTKSPPRSTPVLDVRTVGDVIIKRWCCFRSHEVLTRLRLCAEAFNSGEKSLYFTREQELSYRLQRKERVCLLQELMQASLRNMGVSGLRDTLDRLWIFFSTGIKHDPAGPRVLTYEARRKVREAGFDCRDKAVLHSSILNFLVPSLTMDQCDEFAAAEMDEAEAVDANSAANPKGESNGDHNDSMSAPASEVAFAMALVDYIGALLDTLTETEFVAALKAFEPAVVKAHQRLKGDAKDEIKRARGRLKPPLQRERKPYFPGEGIKIDHLDILGRRKKSFHLR</sequence>
<evidence type="ECO:0000259" key="2">
    <source>
        <dbReference type="PROSITE" id="PS50004"/>
    </source>
</evidence>
<proteinExistence type="predicted"/>
<feature type="region of interest" description="Disordered" evidence="1">
    <location>
        <begin position="400"/>
        <end position="421"/>
    </location>
</feature>
<dbReference type="OrthoDB" id="258593at2759"/>
<keyword evidence="4" id="KW-1185">Reference proteome</keyword>
<evidence type="ECO:0000313" key="3">
    <source>
        <dbReference type="EMBL" id="RNF21005.1"/>
    </source>
</evidence>
<dbReference type="InterPro" id="IPR000008">
    <property type="entry name" value="C2_dom"/>
</dbReference>
<dbReference type="GeneID" id="40317155"/>
<protein>
    <recommendedName>
        <fullName evidence="2">C2 domain-containing protein</fullName>
    </recommendedName>
</protein>
<dbReference type="RefSeq" id="XP_029229403.1">
    <property type="nucleotide sequence ID" value="XM_029370462.1"/>
</dbReference>
<dbReference type="Proteomes" id="UP000284403">
    <property type="component" value="Unassembled WGS sequence"/>
</dbReference>
<feature type="domain" description="C2" evidence="2">
    <location>
        <begin position="1"/>
        <end position="117"/>
    </location>
</feature>
<accession>A0A422PTC0</accession>
<feature type="region of interest" description="Disordered" evidence="1">
    <location>
        <begin position="220"/>
        <end position="244"/>
    </location>
</feature>
<organism evidence="3 4">
    <name type="scientific">Trypanosoma conorhini</name>
    <dbReference type="NCBI Taxonomy" id="83891"/>
    <lineage>
        <taxon>Eukaryota</taxon>
        <taxon>Discoba</taxon>
        <taxon>Euglenozoa</taxon>
        <taxon>Kinetoplastea</taxon>
        <taxon>Metakinetoplastina</taxon>
        <taxon>Trypanosomatida</taxon>
        <taxon>Trypanosomatidae</taxon>
        <taxon>Trypanosoma</taxon>
    </lineage>
</organism>
<name>A0A422PTC0_9TRYP</name>
<comment type="caution">
    <text evidence="3">The sequence shown here is derived from an EMBL/GenBank/DDBJ whole genome shotgun (WGS) entry which is preliminary data.</text>
</comment>
<evidence type="ECO:0000256" key="1">
    <source>
        <dbReference type="SAM" id="MobiDB-lite"/>
    </source>
</evidence>
<evidence type="ECO:0000313" key="4">
    <source>
        <dbReference type="Proteomes" id="UP000284403"/>
    </source>
</evidence>